<protein>
    <recommendedName>
        <fullName evidence="3">FAD:protein FMN transferase</fullName>
        <ecNumber evidence="2">2.7.1.180</ecNumber>
    </recommendedName>
    <alternativeName>
        <fullName evidence="9">Flavin transferase</fullName>
    </alternativeName>
</protein>
<keyword evidence="11" id="KW-0449">Lipoprotein</keyword>
<keyword evidence="4" id="KW-0285">Flavoprotein</keyword>
<dbReference type="InterPro" id="IPR003374">
    <property type="entry name" value="ApbE-like_sf"/>
</dbReference>
<evidence type="ECO:0000256" key="8">
    <source>
        <dbReference type="ARBA" id="ARBA00022842"/>
    </source>
</evidence>
<reference evidence="11 12" key="1">
    <citation type="submission" date="2020-07" db="EMBL/GenBank/DDBJ databases">
        <title>Sequencing the genomes of 1000 actinobacteria strains.</title>
        <authorList>
            <person name="Klenk H.-P."/>
        </authorList>
    </citation>
    <scope>NUCLEOTIDE SEQUENCE [LARGE SCALE GENOMIC DNA]</scope>
    <source>
        <strain evidence="11 12">DSM 45772</strain>
    </source>
</reference>
<dbReference type="PANTHER" id="PTHR30040:SF2">
    <property type="entry name" value="FAD:PROTEIN FMN TRANSFERASE"/>
    <property type="match status" value="1"/>
</dbReference>
<keyword evidence="12" id="KW-1185">Reference proteome</keyword>
<sequence>MTTATEPVTRRVEHVMGMPISLALRGRHTHGPEADAAWAAVLDALRVADRVFSTYRPDSVVSRVNAGSLALDDAPADVHEVLAIAARANRATDGAFSVWRDGTLDPSGVVKGWATQRAAAALRALPDTDVCLSAGGDLVGWSAGEPWRIGIEDPRDPTRLVATVPLTDGAVASSGTAHRGAHLVDARTGSAPEGIAGVTVLAASLTDADVDATAAFALGTDALAWLRRRVGRTGLVVWADGTAETFSHGPRRR</sequence>
<comment type="caution">
    <text evidence="11">The sequence shown here is derived from an EMBL/GenBank/DDBJ whole genome shotgun (WGS) entry which is preliminary data.</text>
</comment>
<dbReference type="EC" id="2.7.1.180" evidence="2"/>
<dbReference type="EMBL" id="JACCBN010000001">
    <property type="protein sequence ID" value="NYD38200.1"/>
    <property type="molecule type" value="Genomic_DNA"/>
</dbReference>
<comment type="catalytic activity">
    <reaction evidence="10">
        <text>L-threonyl-[protein] + FAD = FMN-L-threonyl-[protein] + AMP + H(+)</text>
        <dbReference type="Rhea" id="RHEA:36847"/>
        <dbReference type="Rhea" id="RHEA-COMP:11060"/>
        <dbReference type="Rhea" id="RHEA-COMP:11061"/>
        <dbReference type="ChEBI" id="CHEBI:15378"/>
        <dbReference type="ChEBI" id="CHEBI:30013"/>
        <dbReference type="ChEBI" id="CHEBI:57692"/>
        <dbReference type="ChEBI" id="CHEBI:74257"/>
        <dbReference type="ChEBI" id="CHEBI:456215"/>
        <dbReference type="EC" id="2.7.1.180"/>
    </reaction>
</comment>
<keyword evidence="5" id="KW-0808">Transferase</keyword>
<keyword evidence="8" id="KW-0460">Magnesium</keyword>
<evidence type="ECO:0000256" key="7">
    <source>
        <dbReference type="ARBA" id="ARBA00022827"/>
    </source>
</evidence>
<comment type="cofactor">
    <cofactor evidence="1">
        <name>Mg(2+)</name>
        <dbReference type="ChEBI" id="CHEBI:18420"/>
    </cofactor>
</comment>
<dbReference type="RefSeq" id="WP_179795680.1">
    <property type="nucleotide sequence ID" value="NZ_BAABHP010000020.1"/>
</dbReference>
<dbReference type="Proteomes" id="UP000535890">
    <property type="component" value="Unassembled WGS sequence"/>
</dbReference>
<dbReference type="Gene3D" id="3.10.520.10">
    <property type="entry name" value="ApbE-like domains"/>
    <property type="match status" value="2"/>
</dbReference>
<organism evidence="11 12">
    <name type="scientific">Actinomycetospora corticicola</name>
    <dbReference type="NCBI Taxonomy" id="663602"/>
    <lineage>
        <taxon>Bacteria</taxon>
        <taxon>Bacillati</taxon>
        <taxon>Actinomycetota</taxon>
        <taxon>Actinomycetes</taxon>
        <taxon>Pseudonocardiales</taxon>
        <taxon>Pseudonocardiaceae</taxon>
        <taxon>Actinomycetospora</taxon>
    </lineage>
</organism>
<evidence type="ECO:0000256" key="3">
    <source>
        <dbReference type="ARBA" id="ARBA00016337"/>
    </source>
</evidence>
<name>A0A7Y9J7B8_9PSEU</name>
<keyword evidence="7" id="KW-0274">FAD</keyword>
<dbReference type="GO" id="GO:0016740">
    <property type="term" value="F:transferase activity"/>
    <property type="evidence" value="ECO:0007669"/>
    <property type="project" value="UniProtKB-KW"/>
</dbReference>
<evidence type="ECO:0000256" key="9">
    <source>
        <dbReference type="ARBA" id="ARBA00031306"/>
    </source>
</evidence>
<proteinExistence type="predicted"/>
<dbReference type="PANTHER" id="PTHR30040">
    <property type="entry name" value="THIAMINE BIOSYNTHESIS LIPOPROTEIN APBE"/>
    <property type="match status" value="1"/>
</dbReference>
<accession>A0A7Y9J7B8</accession>
<dbReference type="InterPro" id="IPR024932">
    <property type="entry name" value="ApbE"/>
</dbReference>
<evidence type="ECO:0000256" key="5">
    <source>
        <dbReference type="ARBA" id="ARBA00022679"/>
    </source>
</evidence>
<evidence type="ECO:0000256" key="2">
    <source>
        <dbReference type="ARBA" id="ARBA00011955"/>
    </source>
</evidence>
<evidence type="ECO:0000313" key="12">
    <source>
        <dbReference type="Proteomes" id="UP000535890"/>
    </source>
</evidence>
<keyword evidence="6" id="KW-0479">Metal-binding</keyword>
<gene>
    <name evidence="11" type="ORF">BJ983_004302</name>
</gene>
<dbReference type="AlphaFoldDB" id="A0A7Y9J7B8"/>
<dbReference type="GO" id="GO:0046872">
    <property type="term" value="F:metal ion binding"/>
    <property type="evidence" value="ECO:0007669"/>
    <property type="project" value="UniProtKB-KW"/>
</dbReference>
<dbReference type="Pfam" id="PF02424">
    <property type="entry name" value="ApbE"/>
    <property type="match status" value="2"/>
</dbReference>
<evidence type="ECO:0000256" key="1">
    <source>
        <dbReference type="ARBA" id="ARBA00001946"/>
    </source>
</evidence>
<dbReference type="SUPFAM" id="SSF143631">
    <property type="entry name" value="ApbE-like"/>
    <property type="match status" value="1"/>
</dbReference>
<evidence type="ECO:0000256" key="4">
    <source>
        <dbReference type="ARBA" id="ARBA00022630"/>
    </source>
</evidence>
<evidence type="ECO:0000256" key="6">
    <source>
        <dbReference type="ARBA" id="ARBA00022723"/>
    </source>
</evidence>
<evidence type="ECO:0000256" key="10">
    <source>
        <dbReference type="ARBA" id="ARBA00048540"/>
    </source>
</evidence>
<evidence type="ECO:0000313" key="11">
    <source>
        <dbReference type="EMBL" id="NYD38200.1"/>
    </source>
</evidence>